<evidence type="ECO:0000256" key="3">
    <source>
        <dbReference type="ARBA" id="ARBA00022737"/>
    </source>
</evidence>
<evidence type="ECO:0000256" key="4">
    <source>
        <dbReference type="ARBA" id="ARBA00023136"/>
    </source>
</evidence>
<dbReference type="PANTHER" id="PTHR48064:SF6">
    <property type="entry name" value="RECEPTOR-LIKE PROTEIN KINASE 2"/>
    <property type="match status" value="1"/>
</dbReference>
<organism evidence="7 8">
    <name type="scientific">Cylindrotheca closterium</name>
    <dbReference type="NCBI Taxonomy" id="2856"/>
    <lineage>
        <taxon>Eukaryota</taxon>
        <taxon>Sar</taxon>
        <taxon>Stramenopiles</taxon>
        <taxon>Ochrophyta</taxon>
        <taxon>Bacillariophyta</taxon>
        <taxon>Bacillariophyceae</taxon>
        <taxon>Bacillariophycidae</taxon>
        <taxon>Bacillariales</taxon>
        <taxon>Bacillariaceae</taxon>
        <taxon>Cylindrotheca</taxon>
    </lineage>
</organism>
<keyword evidence="4 6" id="KW-0472">Membrane</keyword>
<reference evidence="7" key="1">
    <citation type="submission" date="2023-08" db="EMBL/GenBank/DDBJ databases">
        <authorList>
            <person name="Audoor S."/>
            <person name="Bilcke G."/>
        </authorList>
    </citation>
    <scope>NUCLEOTIDE SEQUENCE</scope>
</reference>
<feature type="transmembrane region" description="Helical" evidence="6">
    <location>
        <begin position="224"/>
        <end position="246"/>
    </location>
</feature>
<feature type="compositionally biased region" description="Basic and acidic residues" evidence="5">
    <location>
        <begin position="199"/>
        <end position="218"/>
    </location>
</feature>
<feature type="compositionally biased region" description="Polar residues" evidence="5">
    <location>
        <begin position="289"/>
        <end position="303"/>
    </location>
</feature>
<evidence type="ECO:0000256" key="6">
    <source>
        <dbReference type="SAM" id="Phobius"/>
    </source>
</evidence>
<dbReference type="Pfam" id="PF00560">
    <property type="entry name" value="LRR_1"/>
    <property type="match status" value="2"/>
</dbReference>
<feature type="compositionally biased region" description="Basic and acidic residues" evidence="5">
    <location>
        <begin position="136"/>
        <end position="161"/>
    </location>
</feature>
<keyword evidence="6" id="KW-0812">Transmembrane</keyword>
<name>A0AAD2GD48_9STRA</name>
<evidence type="ECO:0000313" key="8">
    <source>
        <dbReference type="Proteomes" id="UP001295423"/>
    </source>
</evidence>
<dbReference type="FunFam" id="3.80.10.10:FF:000400">
    <property type="entry name" value="Nuclear pore complex protein NUP107"/>
    <property type="match status" value="1"/>
</dbReference>
<evidence type="ECO:0008006" key="9">
    <source>
        <dbReference type="Google" id="ProtNLM"/>
    </source>
</evidence>
<dbReference type="SUPFAM" id="SSF52058">
    <property type="entry name" value="L domain-like"/>
    <property type="match status" value="1"/>
</dbReference>
<protein>
    <recommendedName>
        <fullName evidence="9">Leucine-rich repeat-containing N-terminal plant-type domain-containing protein</fullName>
    </recommendedName>
</protein>
<evidence type="ECO:0000256" key="5">
    <source>
        <dbReference type="SAM" id="MobiDB-lite"/>
    </source>
</evidence>
<dbReference type="InterPro" id="IPR053038">
    <property type="entry name" value="RLP_Defense"/>
</dbReference>
<keyword evidence="6" id="KW-1133">Transmembrane helix</keyword>
<feature type="compositionally biased region" description="Polar residues" evidence="5">
    <location>
        <begin position="1"/>
        <end position="12"/>
    </location>
</feature>
<keyword evidence="3" id="KW-0677">Repeat</keyword>
<dbReference type="GO" id="GO:0016020">
    <property type="term" value="C:membrane"/>
    <property type="evidence" value="ECO:0007669"/>
    <property type="project" value="UniProtKB-SubCell"/>
</dbReference>
<dbReference type="PANTHER" id="PTHR48064">
    <property type="entry name" value="OS01G0750400 PROTEIN"/>
    <property type="match status" value="1"/>
</dbReference>
<comment type="caution">
    <text evidence="7">The sequence shown here is derived from an EMBL/GenBank/DDBJ whole genome shotgun (WGS) entry which is preliminary data.</text>
</comment>
<feature type="compositionally biased region" description="Basic and acidic residues" evidence="5">
    <location>
        <begin position="78"/>
        <end position="113"/>
    </location>
</feature>
<dbReference type="InterPro" id="IPR001611">
    <property type="entry name" value="Leu-rich_rpt"/>
</dbReference>
<evidence type="ECO:0000256" key="1">
    <source>
        <dbReference type="ARBA" id="ARBA00004370"/>
    </source>
</evidence>
<evidence type="ECO:0000313" key="7">
    <source>
        <dbReference type="EMBL" id="CAJ1968042.1"/>
    </source>
</evidence>
<evidence type="ECO:0000256" key="2">
    <source>
        <dbReference type="ARBA" id="ARBA00022729"/>
    </source>
</evidence>
<dbReference type="EMBL" id="CAKOGP040002358">
    <property type="protein sequence ID" value="CAJ1968042.1"/>
    <property type="molecule type" value="Genomic_DNA"/>
</dbReference>
<feature type="compositionally biased region" description="Basic residues" evidence="5">
    <location>
        <begin position="182"/>
        <end position="198"/>
    </location>
</feature>
<feature type="region of interest" description="Disordered" evidence="5">
    <location>
        <begin position="1"/>
        <end position="220"/>
    </location>
</feature>
<keyword evidence="8" id="KW-1185">Reference proteome</keyword>
<dbReference type="Proteomes" id="UP001295423">
    <property type="component" value="Unassembled WGS sequence"/>
</dbReference>
<sequence>MKQSSTRNSESAPINLVDHHEDPLSQSSSHSPPREEFVDEEQGLRTGHTKDLELEQGKVVASEEQVQAMIQNVSQMAKNEKPDPIIRPDGRRRSSSDRRSESRRSSSRPKDPNLPRSSSPRRSASGRPSASRSRSRRESSAKRESSSGRTSSERRSSSERRHSSHRKRSSSRKGGDRDRGSRSRSRHGQHHRHRSSRHKKEEGNKIVDEVPKIPEKQPPRKKNYGMFVFLMMLLIIPAMIFVYFFLFAPNDDSKEPVKLLITNSPTLAPTIETARPTQAPTEPGATPIPSLSPSMVPTPSPSDNMEGPISEFFTANNVDYNNTAVKKAVDWLIDEAYFANSLAFPLDEKYLQRFGILALYFSIFQDPTQATLAPAQPDLDTDPDVPDLVADIQQFGEITLPNWGMRTQDHCFWRGMVCNEDGMIIEIRLSNRQLTGTLPKELGLFPSLRYIDFSNNQLQGSIPEELYDNMELEHMYLYKNSLSGTISSKIGNLWNLTHVHLSHNQISGPIPNRMASRAKIRQIRYFNVHRNQMTGTIPANMRLRQMFYMDLGANQFSGPLPPELGSEYVRLRHLFLDHNQFTGTMPQSYIVAGNGRIRTLEVNDNQLRGAFPGNHQSYTELMQLTLHNNNFDSMDKDTCKLEVFVGGELVEFKSQCSICRCGGDSLMCRFCV</sequence>
<dbReference type="InterPro" id="IPR032675">
    <property type="entry name" value="LRR_dom_sf"/>
</dbReference>
<dbReference type="Gene3D" id="3.80.10.10">
    <property type="entry name" value="Ribonuclease Inhibitor"/>
    <property type="match status" value="2"/>
</dbReference>
<feature type="compositionally biased region" description="Basic residues" evidence="5">
    <location>
        <begin position="162"/>
        <end position="171"/>
    </location>
</feature>
<dbReference type="AlphaFoldDB" id="A0AAD2GD48"/>
<feature type="region of interest" description="Disordered" evidence="5">
    <location>
        <begin position="275"/>
        <end position="303"/>
    </location>
</feature>
<gene>
    <name evidence="7" type="ORF">CYCCA115_LOCUS23058</name>
</gene>
<proteinExistence type="predicted"/>
<feature type="compositionally biased region" description="Low complexity" evidence="5">
    <location>
        <begin position="116"/>
        <end position="132"/>
    </location>
</feature>
<accession>A0AAD2GD48</accession>
<comment type="subcellular location">
    <subcellularLocation>
        <location evidence="1">Membrane</location>
    </subcellularLocation>
</comment>
<feature type="compositionally biased region" description="Polar residues" evidence="5">
    <location>
        <begin position="64"/>
        <end position="77"/>
    </location>
</feature>
<keyword evidence="2" id="KW-0732">Signal</keyword>